<keyword evidence="4" id="KW-1133">Transmembrane helix</keyword>
<sequence length="998" mass="105650">MKSLDIRVAFSAIDRLTRPVNAARQSAGGLSESLKRTQAAIKDLDNQSRTFNRLRDSVQKTSRKIDEASRSLDGLKTAQQNNTVLTDKQREHMAALAAKLERLNVTRDQEMVKLRAVSQALRGHGVSLVGSNATIQSAIRRTEQYNQTLERERQQLAAVTQARARYERMQQTAGKLRGGGTMAVAGGAAVGYAGGQFLAPAVGFDEEMSRVQALTRLDKGDQQLAALRAQAKKLGAETAFTTRDAASGQAFLAMAGFTPQAIQAALPGVLNMALAGGMDLGATADIGSNILSQFSLDASQMDRVGDVLTGTFTRTNTDLTNLGETMKYAGPAAAALGVSLEDAAAMAGMLANGGKKGSDAGTAMLAIFARLAKPPKEAADALKELGVSVADAKGKMRPMQDVLLDLFKTTKKYGQVDQLSFFKDIAGQEALVSLQMLVKAAGSGALGKLSGELKNAKGESDAVAKKMADNLGGDLKNLDSAWEGFRIQVEETADGPLRSLTQGLSDVITTVSGWVKENPRLTQTLLLAVGGAAAFAVAIGGTSLAIGLLMGPLAKLQLGFSLLMGARGVGGAVSMFSGLSSLLGGPMARMGGWLQLFSGSAGRLTSTLAPLRSMLLAVFTSPGAALSSLTRGVGGLLLRLTGLPVLWSLITGAVSVLGGMLSFLLSPIGLIGAAFVAAGLLIWHFWEPIKAFFSGMFSGVMQALSPLRDAFSGLMPVFDLIWRGIQQVWEWFKKLLSPMETSKESLESCTSAGETFGKIFGTVLQGLMLPLTALMKGIGWILEKLGLIPSGLDAASAKAESLKKDPVMWEWDPQQKKMVQKDWNWSSKTDGNKSENTKTQTAPPQPLTGDSGTQRRLQKIADNTGGVLEETKKRIGPGDIVFKNLPKALAVRGEWQESRLTGGTPSAPSQPAQTMQALSDRPAVVAATQPVKQADASPVSRPAARTPAAGGFNGEIHIHLHGVERQDARELGRIVADAVSAELARRDRLQRGSFRDRE</sequence>
<organism evidence="6 7">
    <name type="scientific">Dickeya undicola</name>
    <dbReference type="NCBI Taxonomy" id="1577887"/>
    <lineage>
        <taxon>Bacteria</taxon>
        <taxon>Pseudomonadati</taxon>
        <taxon>Pseudomonadota</taxon>
        <taxon>Gammaproteobacteria</taxon>
        <taxon>Enterobacterales</taxon>
        <taxon>Pectobacteriaceae</taxon>
        <taxon>Dickeya</taxon>
    </lineage>
</organism>
<reference evidence="6 7" key="1">
    <citation type="submission" date="2018-11" db="EMBL/GenBank/DDBJ databases">
        <title>Characterization of surface water Dickeya isolates.</title>
        <authorList>
            <person name="Van Gijsegem F."/>
            <person name="Pedron J."/>
        </authorList>
    </citation>
    <scope>NUCLEOTIDE SEQUENCE [LARGE SCALE GENOMIC DNA]</scope>
    <source>
        <strain evidence="6 7">FVG1-MFV-O17</strain>
    </source>
</reference>
<feature type="transmembrane region" description="Helical" evidence="4">
    <location>
        <begin position="525"/>
        <end position="550"/>
    </location>
</feature>
<comment type="caution">
    <text evidence="6">The sequence shown here is derived from an EMBL/GenBank/DDBJ whole genome shotgun (WGS) entry which is preliminary data.</text>
</comment>
<evidence type="ECO:0000256" key="1">
    <source>
        <dbReference type="ARBA" id="ARBA00022612"/>
    </source>
</evidence>
<feature type="coiled-coil region" evidence="2">
    <location>
        <begin position="135"/>
        <end position="169"/>
    </location>
</feature>
<dbReference type="OrthoDB" id="8019720at2"/>
<feature type="domain" description="Phage tail tape measure protein" evidence="5">
    <location>
        <begin position="228"/>
        <end position="427"/>
    </location>
</feature>
<evidence type="ECO:0000256" key="4">
    <source>
        <dbReference type="SAM" id="Phobius"/>
    </source>
</evidence>
<dbReference type="Gene3D" id="1.10.287.1490">
    <property type="match status" value="1"/>
</dbReference>
<keyword evidence="1" id="KW-1188">Viral release from host cell</keyword>
<protein>
    <submittedName>
        <fullName evidence="6">Phage tail tape measure protein</fullName>
    </submittedName>
</protein>
<feature type="region of interest" description="Disordered" evidence="3">
    <location>
        <begin position="930"/>
        <end position="950"/>
    </location>
</feature>
<gene>
    <name evidence="6" type="ORF">EF878_20020</name>
</gene>
<dbReference type="PANTHER" id="PTHR37813:SF1">
    <property type="entry name" value="FELS-2 PROPHAGE PROTEIN"/>
    <property type="match status" value="1"/>
</dbReference>
<feature type="compositionally biased region" description="Polar residues" evidence="3">
    <location>
        <begin position="837"/>
        <end position="855"/>
    </location>
</feature>
<evidence type="ECO:0000259" key="5">
    <source>
        <dbReference type="Pfam" id="PF10145"/>
    </source>
</evidence>
<dbReference type="Proteomes" id="UP000276061">
    <property type="component" value="Unassembled WGS sequence"/>
</dbReference>
<keyword evidence="4" id="KW-0472">Membrane</keyword>
<keyword evidence="2" id="KW-0175">Coiled coil</keyword>
<proteinExistence type="predicted"/>
<evidence type="ECO:0000256" key="3">
    <source>
        <dbReference type="SAM" id="MobiDB-lite"/>
    </source>
</evidence>
<feature type="transmembrane region" description="Helical" evidence="4">
    <location>
        <begin position="636"/>
        <end position="657"/>
    </location>
</feature>
<feature type="transmembrane region" description="Helical" evidence="4">
    <location>
        <begin position="663"/>
        <end position="686"/>
    </location>
</feature>
<feature type="transmembrane region" description="Helical" evidence="4">
    <location>
        <begin position="562"/>
        <end position="588"/>
    </location>
</feature>
<dbReference type="Pfam" id="PF10145">
    <property type="entry name" value="PhageMin_Tail"/>
    <property type="match status" value="1"/>
</dbReference>
<keyword evidence="4" id="KW-0812">Transmembrane</keyword>
<evidence type="ECO:0000256" key="2">
    <source>
        <dbReference type="SAM" id="Coils"/>
    </source>
</evidence>
<dbReference type="NCBIfam" id="TIGR01760">
    <property type="entry name" value="tape_meas_TP901"/>
    <property type="match status" value="1"/>
</dbReference>
<evidence type="ECO:0000313" key="6">
    <source>
        <dbReference type="EMBL" id="RNM02360.1"/>
    </source>
</evidence>
<dbReference type="InterPro" id="IPR010090">
    <property type="entry name" value="Phage_tape_meas"/>
</dbReference>
<feature type="region of interest" description="Disordered" evidence="3">
    <location>
        <begin position="813"/>
        <end position="856"/>
    </location>
</feature>
<dbReference type="AlphaFoldDB" id="A0A3N0FQV2"/>
<accession>A0A3N0FQV2</accession>
<name>A0A3N0FQV2_9GAMM</name>
<dbReference type="RefSeq" id="WP_123253361.1">
    <property type="nucleotide sequence ID" value="NZ_RJLR01000049.1"/>
</dbReference>
<evidence type="ECO:0000313" key="7">
    <source>
        <dbReference type="Proteomes" id="UP000276061"/>
    </source>
</evidence>
<dbReference type="EMBL" id="RJLR01000049">
    <property type="protein sequence ID" value="RNM02360.1"/>
    <property type="molecule type" value="Genomic_DNA"/>
</dbReference>
<dbReference type="PANTHER" id="PTHR37813">
    <property type="entry name" value="FELS-2 PROPHAGE PROTEIN"/>
    <property type="match status" value="1"/>
</dbReference>